<dbReference type="SUPFAM" id="SSF143414">
    <property type="entry name" value="CcmK-like"/>
    <property type="match status" value="1"/>
</dbReference>
<dbReference type="InterPro" id="IPR032298">
    <property type="entry name" value="EutK_C"/>
</dbReference>
<dbReference type="InterPro" id="IPR050575">
    <property type="entry name" value="BMC_shell"/>
</dbReference>
<feature type="domain" description="BMC" evidence="4">
    <location>
        <begin position="7"/>
        <end position="91"/>
    </location>
</feature>
<gene>
    <name evidence="6" type="ORF">D3871_25715</name>
</gene>
<evidence type="ECO:0000259" key="4">
    <source>
        <dbReference type="PROSITE" id="PS51930"/>
    </source>
</evidence>
<dbReference type="PROSITE" id="PS51933">
    <property type="entry name" value="EUTK_C"/>
    <property type="match status" value="1"/>
</dbReference>
<sequence>MNARITSLGFVEVKGLSCAIAVADAMLKSSSVCLYAQMQRDPAQITIVVEGDLGACDAAVTAGAEVARGLDALVGVLVKGKPDIAIEALLREQRSAAQKVAAPIVLAQSAAPAAPAPSTGGHEDYGMSERTLLVFLADAPGGCTVSVLAAHFKTNVQLVRTMLNRLEREQKIERSGKRFRVSSVAA</sequence>
<reference evidence="7" key="1">
    <citation type="submission" date="2018-09" db="EMBL/GenBank/DDBJ databases">
        <authorList>
            <person name="Zhu H."/>
        </authorList>
    </citation>
    <scope>NUCLEOTIDE SEQUENCE [LARGE SCALE GENOMIC DNA]</scope>
    <source>
        <strain evidence="7">K1R23-30</strain>
    </source>
</reference>
<evidence type="ECO:0000256" key="3">
    <source>
        <dbReference type="PROSITE-ProRule" id="PRU01278"/>
    </source>
</evidence>
<accession>A0A3A3FFD2</accession>
<evidence type="ECO:0000259" key="5">
    <source>
        <dbReference type="PROSITE" id="PS51933"/>
    </source>
</evidence>
<organism evidence="6 7">
    <name type="scientific">Noviherbaspirillum saxi</name>
    <dbReference type="NCBI Taxonomy" id="2320863"/>
    <lineage>
        <taxon>Bacteria</taxon>
        <taxon>Pseudomonadati</taxon>
        <taxon>Pseudomonadota</taxon>
        <taxon>Betaproteobacteria</taxon>
        <taxon>Burkholderiales</taxon>
        <taxon>Oxalobacteraceae</taxon>
        <taxon>Noviherbaspirillum</taxon>
    </lineage>
</organism>
<name>A0A3A3FFD2_9BURK</name>
<dbReference type="Pfam" id="PF16365">
    <property type="entry name" value="EutK_C"/>
    <property type="match status" value="1"/>
</dbReference>
<dbReference type="PANTHER" id="PTHR33941">
    <property type="entry name" value="PROPANEDIOL UTILIZATION PROTEIN PDUA"/>
    <property type="match status" value="1"/>
</dbReference>
<dbReference type="AlphaFoldDB" id="A0A3A3FFD2"/>
<dbReference type="RefSeq" id="WP_119771942.1">
    <property type="nucleotide sequence ID" value="NZ_QYUO01000003.1"/>
</dbReference>
<protein>
    <submittedName>
        <fullName evidence="6">BMC domain-containing protein</fullName>
    </submittedName>
</protein>
<dbReference type="SMART" id="SM00877">
    <property type="entry name" value="BMC"/>
    <property type="match status" value="1"/>
</dbReference>
<dbReference type="InterPro" id="IPR037233">
    <property type="entry name" value="CcmK-like_sf"/>
</dbReference>
<dbReference type="Proteomes" id="UP000265955">
    <property type="component" value="Unassembled WGS sequence"/>
</dbReference>
<dbReference type="InterPro" id="IPR036388">
    <property type="entry name" value="WH-like_DNA-bd_sf"/>
</dbReference>
<evidence type="ECO:0000256" key="1">
    <source>
        <dbReference type="ARBA" id="ARBA00024322"/>
    </source>
</evidence>
<comment type="subcellular location">
    <subcellularLocation>
        <location evidence="1">Bacterial microcompartment</location>
    </subcellularLocation>
</comment>
<dbReference type="Pfam" id="PF00936">
    <property type="entry name" value="BMC"/>
    <property type="match status" value="1"/>
</dbReference>
<dbReference type="InterPro" id="IPR036390">
    <property type="entry name" value="WH_DNA-bd_sf"/>
</dbReference>
<dbReference type="InterPro" id="IPR000249">
    <property type="entry name" value="BMC_dom"/>
</dbReference>
<dbReference type="SUPFAM" id="SSF46785">
    <property type="entry name" value="Winged helix' DNA-binding domain"/>
    <property type="match status" value="1"/>
</dbReference>
<dbReference type="Gene3D" id="3.30.70.1710">
    <property type="match status" value="1"/>
</dbReference>
<comment type="similarity">
    <text evidence="3">Belongs to the bacterial microcompartments protein family.</text>
</comment>
<evidence type="ECO:0000313" key="6">
    <source>
        <dbReference type="EMBL" id="RJF92056.1"/>
    </source>
</evidence>
<dbReference type="InterPro" id="IPR044872">
    <property type="entry name" value="CcmK/CsoS1_BMC"/>
</dbReference>
<feature type="domain" description="EutK-Ctail" evidence="5">
    <location>
        <begin position="127"/>
        <end position="183"/>
    </location>
</feature>
<keyword evidence="2" id="KW-1283">Bacterial microcompartment</keyword>
<proteinExistence type="inferred from homology"/>
<evidence type="ECO:0000256" key="2">
    <source>
        <dbReference type="ARBA" id="ARBA00024446"/>
    </source>
</evidence>
<dbReference type="GO" id="GO:0031469">
    <property type="term" value="C:bacterial microcompartment"/>
    <property type="evidence" value="ECO:0007669"/>
    <property type="project" value="UniProtKB-SubCell"/>
</dbReference>
<dbReference type="PANTHER" id="PTHR33941:SF6">
    <property type="entry name" value="BACTERIAL MICROCOMPARTMENT SHELL PROTEIN EUTK"/>
    <property type="match status" value="1"/>
</dbReference>
<dbReference type="CDD" id="cd07045">
    <property type="entry name" value="BMC_CcmK_like"/>
    <property type="match status" value="1"/>
</dbReference>
<dbReference type="Gene3D" id="1.10.10.10">
    <property type="entry name" value="Winged helix-like DNA-binding domain superfamily/Winged helix DNA-binding domain"/>
    <property type="match status" value="1"/>
</dbReference>
<dbReference type="PROSITE" id="PS51930">
    <property type="entry name" value="BMC_2"/>
    <property type="match status" value="1"/>
</dbReference>
<evidence type="ECO:0000313" key="7">
    <source>
        <dbReference type="Proteomes" id="UP000265955"/>
    </source>
</evidence>
<comment type="caution">
    <text evidence="6">The sequence shown here is derived from an EMBL/GenBank/DDBJ whole genome shotgun (WGS) entry which is preliminary data.</text>
</comment>
<keyword evidence="7" id="KW-1185">Reference proteome</keyword>
<dbReference type="EMBL" id="QYUO01000003">
    <property type="protein sequence ID" value="RJF92056.1"/>
    <property type="molecule type" value="Genomic_DNA"/>
</dbReference>